<feature type="compositionally biased region" description="Low complexity" evidence="1">
    <location>
        <begin position="37"/>
        <end position="50"/>
    </location>
</feature>
<dbReference type="RefSeq" id="WP_334557385.1">
    <property type="nucleotide sequence ID" value="NZ_JARUMK010000001.1"/>
</dbReference>
<name>A0ABU8A4C5_9ACTN</name>
<evidence type="ECO:0000256" key="1">
    <source>
        <dbReference type="SAM" id="MobiDB-lite"/>
    </source>
</evidence>
<gene>
    <name evidence="2" type="ORF">QBA37_18580</name>
</gene>
<keyword evidence="3" id="KW-1185">Reference proteome</keyword>
<evidence type="ECO:0000313" key="2">
    <source>
        <dbReference type="EMBL" id="MEH0561233.1"/>
    </source>
</evidence>
<feature type="compositionally biased region" description="Basic and acidic residues" evidence="1">
    <location>
        <begin position="67"/>
        <end position="79"/>
    </location>
</feature>
<accession>A0ABU8A4C5</accession>
<dbReference type="Gene3D" id="2.60.120.380">
    <property type="match status" value="1"/>
</dbReference>
<evidence type="ECO:0008006" key="4">
    <source>
        <dbReference type="Google" id="ProtNLM"/>
    </source>
</evidence>
<dbReference type="Proteomes" id="UP001382181">
    <property type="component" value="Unassembled WGS sequence"/>
</dbReference>
<dbReference type="EMBL" id="JARUMK010000001">
    <property type="protein sequence ID" value="MEH0561233.1"/>
    <property type="molecule type" value="Genomic_DNA"/>
</dbReference>
<feature type="compositionally biased region" description="Low complexity" evidence="1">
    <location>
        <begin position="1"/>
        <end position="16"/>
    </location>
</feature>
<protein>
    <recommendedName>
        <fullName evidence="4">Tat pathway signal protein</fullName>
    </recommendedName>
</protein>
<comment type="caution">
    <text evidence="2">The sequence shown here is derived from an EMBL/GenBank/DDBJ whole genome shotgun (WGS) entry which is preliminary data.</text>
</comment>
<reference evidence="2 3" key="1">
    <citation type="submission" date="2023-04" db="EMBL/GenBank/DDBJ databases">
        <title>Genomic diversity of scab-causing Streptomyces spp. in the province of Quebec, Canada.</title>
        <authorList>
            <person name="Biessy A."/>
            <person name="Cadieux M."/>
            <person name="Ciotola M."/>
            <person name="Filion M."/>
        </authorList>
    </citation>
    <scope>NUCLEOTIDE SEQUENCE [LARGE SCALE GENOMIC DNA]</scope>
    <source>
        <strain evidence="2 3">B21-103</strain>
    </source>
</reference>
<evidence type="ECO:0000313" key="3">
    <source>
        <dbReference type="Proteomes" id="UP001382181"/>
    </source>
</evidence>
<proteinExistence type="predicted"/>
<organism evidence="2 3">
    <name type="scientific">Streptomyces silvae</name>
    <dbReference type="NCBI Taxonomy" id="2803812"/>
    <lineage>
        <taxon>Bacteria</taxon>
        <taxon>Bacillati</taxon>
        <taxon>Actinomycetota</taxon>
        <taxon>Actinomycetes</taxon>
        <taxon>Kitasatosporales</taxon>
        <taxon>Streptomycetaceae</taxon>
        <taxon>Streptomyces</taxon>
    </lineage>
</organism>
<feature type="region of interest" description="Disordered" evidence="1">
    <location>
        <begin position="1"/>
        <end position="108"/>
    </location>
</feature>
<sequence length="1178" mass="119553">MLAAATLLGPAGPAHATTGKAAERSAAIATSSKESKSAPSATSSPKPAGTKTAGRVAAPGKSAPGKADPHGAKKPDAKSSARTKALRAKASVRAADSADPSNTDASDCGGPLTFDTVHACESVTDGGSDTYTLTTAAAHDLLTIQLTQSDEAFVTGQLTGPDGAVVDCSIMGWAGPASCRTDAAGAYTLVVTDSYGTGGYTLAVSSLKASPCTTVAEADLAFGAAPLSGSIAAGGASACYAIDSGAAAGGDVLKLGGLSYELQATFYDSTSTEVCVVGQYGDTCTLSGTGPYRMILRDVYAQAASYKVTMNRVSRPAGCTTLAAAPFGAPGEAVASGSVDAGGVHCRTVTLPDGPTRVSLEGGSSTSGNVSWTLYDAQGQQACTGDDDATCETLPGAGTYTLLLGNSSGSDPADYSVALVPLSGTDGCAATVGTAYDLPQLHGTLSSAVQTDCRPFNGTTGDRIDLTTSADVYGQITTTIVGPSGTESCSRDTGDGPGQDGCVLTGTGPYRAITHSSYDFTGTYTMRIGRLSEPAGCATLVPQAYGSAPTASSNPCWLLQVPGAGTYDVGGTQIYRQDGTRFCASDSSTCAFPAAGTYALVFRPSHLDDTPFTPVFISPAQTQGCVTASDTGFDTGPHAVELSTPRQRDCLLLPTASGSGLYLAATPSDSGVDAEATVYDSKGVQQCQSGYAFSVCKLTGAAPFHLVLTAPAAGTYRLTVQRTGDTAGCAAWPQSAFGGSHGARVQLTKTRQTACLALPASDHATAEMFDFTNSTNRLNASLRVYDAAGDQVCVTSGSTATTCRLTAGVSYAAVLVGNGAADTYDLVRRDVSSTAECAAPASLTVGGRSTGWTFDSALDSRCLRIGAKAADKLWFSVRTPSASEDSGAELLVVDASGTIVCWQHGVACRVTGSTSYVVVVLASGYSGTPIDARVDSWRMGDESGWAPQCRSNSLSPEGFPLHSGTLTETSTAYCAVMQVKPRQSFHVYGTHNGSTTATPVVNMFSDANWSGSAIDYAYQCGNTNMGDFAFSCSVSGSAPAAQVVFVVSPSASPTPVEYTMQGVCSSQCASPPKAADLTSLTPASGPAEAENQVVVHGAFLNLGTEVDLARDGSVVSDYSARPVSVSDDGMSLTVLLSTHGLPPGKYDVVLDRSGYTAGTRSPGYLPDGYTVTAAAPED</sequence>